<dbReference type="InterPro" id="IPR051914">
    <property type="entry name" value="FAD-linked_OxidoTrans_Type4"/>
</dbReference>
<dbReference type="STRING" id="762211.BSTEL_1955"/>
<dbReference type="FunFam" id="3.30.70.2740:FF:000001">
    <property type="entry name" value="D-lactate dehydrogenase mitochondrial"/>
    <property type="match status" value="1"/>
</dbReference>
<proteinExistence type="inferred from homology"/>
<dbReference type="InterPro" id="IPR006094">
    <property type="entry name" value="Oxid_FAD_bind_N"/>
</dbReference>
<dbReference type="eggNOG" id="COG0277">
    <property type="taxonomic scope" value="Bacteria"/>
</dbReference>
<dbReference type="InterPro" id="IPR016171">
    <property type="entry name" value="Vanillyl_alc_oxidase_C-sub2"/>
</dbReference>
<dbReference type="PROSITE" id="PS51387">
    <property type="entry name" value="FAD_PCMH"/>
    <property type="match status" value="1"/>
</dbReference>
<dbReference type="FunFam" id="1.10.45.10:FF:000001">
    <property type="entry name" value="D-lactate dehydrogenase mitochondrial"/>
    <property type="match status" value="1"/>
</dbReference>
<comment type="caution">
    <text evidence="7">The sequence shown here is derived from an EMBL/GenBank/DDBJ whole genome shotgun (WGS) entry which is preliminary data.</text>
</comment>
<dbReference type="GO" id="GO:0004458">
    <property type="term" value="F:D-lactate dehydrogenase (cytochrome) activity"/>
    <property type="evidence" value="ECO:0007669"/>
    <property type="project" value="UniProtKB-EC"/>
</dbReference>
<evidence type="ECO:0000259" key="6">
    <source>
        <dbReference type="PROSITE" id="PS51387"/>
    </source>
</evidence>
<dbReference type="InterPro" id="IPR016164">
    <property type="entry name" value="FAD-linked_Oxase-like_C"/>
</dbReference>
<dbReference type="InterPro" id="IPR016166">
    <property type="entry name" value="FAD-bd_PCMH"/>
</dbReference>
<dbReference type="Gene3D" id="1.10.45.10">
    <property type="entry name" value="Vanillyl-alcohol Oxidase, Chain A, domain 4"/>
    <property type="match status" value="1"/>
</dbReference>
<accession>A0A087DNE4</accession>
<evidence type="ECO:0000256" key="1">
    <source>
        <dbReference type="ARBA" id="ARBA00001974"/>
    </source>
</evidence>
<dbReference type="InterPro" id="IPR036318">
    <property type="entry name" value="FAD-bd_PCMH-like_sf"/>
</dbReference>
<evidence type="ECO:0000313" key="8">
    <source>
        <dbReference type="Proteomes" id="UP000029004"/>
    </source>
</evidence>
<keyword evidence="5 7" id="KW-0560">Oxidoreductase</keyword>
<evidence type="ECO:0000256" key="5">
    <source>
        <dbReference type="ARBA" id="ARBA00023002"/>
    </source>
</evidence>
<dbReference type="Proteomes" id="UP000029004">
    <property type="component" value="Unassembled WGS sequence"/>
</dbReference>
<organism evidence="7 8">
    <name type="scientific">Bifidobacterium stellenboschense</name>
    <dbReference type="NCBI Taxonomy" id="762211"/>
    <lineage>
        <taxon>Bacteria</taxon>
        <taxon>Bacillati</taxon>
        <taxon>Actinomycetota</taxon>
        <taxon>Actinomycetes</taxon>
        <taxon>Bifidobacteriales</taxon>
        <taxon>Bifidobacteriaceae</taxon>
        <taxon>Bifidobacterium</taxon>
    </lineage>
</organism>
<evidence type="ECO:0000256" key="4">
    <source>
        <dbReference type="ARBA" id="ARBA00022827"/>
    </source>
</evidence>
<evidence type="ECO:0000256" key="2">
    <source>
        <dbReference type="ARBA" id="ARBA00008000"/>
    </source>
</evidence>
<evidence type="ECO:0000313" key="7">
    <source>
        <dbReference type="EMBL" id="KFI97044.1"/>
    </source>
</evidence>
<name>A0A087DNE4_9BIFI</name>
<dbReference type="InterPro" id="IPR016169">
    <property type="entry name" value="FAD-bd_PCMH_sub2"/>
</dbReference>
<keyword evidence="3" id="KW-0285">Flavoprotein</keyword>
<comment type="cofactor">
    <cofactor evidence="1">
        <name>FAD</name>
        <dbReference type="ChEBI" id="CHEBI:57692"/>
    </cofactor>
</comment>
<dbReference type="PANTHER" id="PTHR42934">
    <property type="entry name" value="GLYCOLATE OXIDASE SUBUNIT GLCD"/>
    <property type="match status" value="1"/>
</dbReference>
<dbReference type="OrthoDB" id="9811557at2"/>
<dbReference type="Pfam" id="PF02913">
    <property type="entry name" value="FAD-oxidase_C"/>
    <property type="match status" value="1"/>
</dbReference>
<dbReference type="GO" id="GO:0071949">
    <property type="term" value="F:FAD binding"/>
    <property type="evidence" value="ECO:0007669"/>
    <property type="project" value="InterPro"/>
</dbReference>
<gene>
    <name evidence="7" type="ORF">BSTEL_1955</name>
</gene>
<dbReference type="Pfam" id="PF01565">
    <property type="entry name" value="FAD_binding_4"/>
    <property type="match status" value="1"/>
</dbReference>
<protein>
    <submittedName>
        <fullName evidence="7">Glycolate oxidase, subunit GlcD</fullName>
        <ecNumber evidence="7">1.1.2.4</ecNumber>
    </submittedName>
</protein>
<reference evidence="7 8" key="1">
    <citation type="submission" date="2014-03" db="EMBL/GenBank/DDBJ databases">
        <title>Genomics of Bifidobacteria.</title>
        <authorList>
            <person name="Ventura M."/>
            <person name="Milani C."/>
            <person name="Lugli G.A."/>
        </authorList>
    </citation>
    <scope>NUCLEOTIDE SEQUENCE [LARGE SCALE GENOMIC DNA]</scope>
    <source>
        <strain evidence="7 8">DSM 23968</strain>
    </source>
</reference>
<dbReference type="SUPFAM" id="SSF55103">
    <property type="entry name" value="FAD-linked oxidases, C-terminal domain"/>
    <property type="match status" value="1"/>
</dbReference>
<evidence type="ECO:0000256" key="3">
    <source>
        <dbReference type="ARBA" id="ARBA00022630"/>
    </source>
</evidence>
<dbReference type="SUPFAM" id="SSF56176">
    <property type="entry name" value="FAD-binding/transporter-associated domain-like"/>
    <property type="match status" value="1"/>
</dbReference>
<dbReference type="RefSeq" id="WP_084686176.1">
    <property type="nucleotide sequence ID" value="NZ_JGZP01000014.1"/>
</dbReference>
<sequence length="468" mass="49863">MTIADETTAVKRQTTTAVDAALHELYDALPEGVISVWGDDIAAHAQDFSIFSPHRTSALLLPETVDQVRRILAIANKHAVPVFTWGRGTGMAGSATPTRDGFILSTERLNRILDINTVDETVTVEAGVITADINKAVERYGLFYAPDPASAAISSIGGNIATNAGGFHCVKYGVTKDSVLSLTVVLADGSVITTGRHTIKNVSGLDVTSLFVGSEGLLGVVVQATLRLRPRPTTTATVVGFVPRIEDTGKGVEAVVGSRVQPSVCEMLEFLPQIRESARFAPVVGDAQWMLLIQTDGEGAAADAAKLTAALESVGATAVQVTDPDEVDWLFELRRSGKPYPTDAWLAGGDVAVPLSKLAGFLATITGIAERRGLTYQIVAHVGDGNLHSAFFAPKSEYDTYPEILNEAHREMVQEALAIGGTLTGEHGIGLELKAYLADQIGERNLELQRAIKRVYDPKGILNPGKWL</sequence>
<keyword evidence="4" id="KW-0274">FAD</keyword>
<dbReference type="Gene3D" id="3.30.465.10">
    <property type="match status" value="1"/>
</dbReference>
<dbReference type="PANTHER" id="PTHR42934:SF2">
    <property type="entry name" value="GLYCOLATE OXIDASE SUBUNIT GLCD"/>
    <property type="match status" value="1"/>
</dbReference>
<dbReference type="AlphaFoldDB" id="A0A087DNE4"/>
<comment type="similarity">
    <text evidence="2">Belongs to the FAD-binding oxidoreductase/transferase type 4 family.</text>
</comment>
<dbReference type="InterPro" id="IPR004113">
    <property type="entry name" value="FAD-bd_oxidored_4_C"/>
</dbReference>
<feature type="domain" description="FAD-binding PCMH-type" evidence="6">
    <location>
        <begin position="51"/>
        <end position="231"/>
    </location>
</feature>
<dbReference type="EMBL" id="JGZP01000014">
    <property type="protein sequence ID" value="KFI97044.1"/>
    <property type="molecule type" value="Genomic_DNA"/>
</dbReference>
<dbReference type="EC" id="1.1.2.4" evidence="7"/>
<dbReference type="Gene3D" id="3.30.70.2740">
    <property type="match status" value="1"/>
</dbReference>
<keyword evidence="8" id="KW-1185">Reference proteome</keyword>